<protein>
    <recommendedName>
        <fullName evidence="3">SCP2 domain-containing protein</fullName>
    </recommendedName>
</protein>
<dbReference type="EMBL" id="JBHPBY010000023">
    <property type="protein sequence ID" value="MFC1849141.1"/>
    <property type="molecule type" value="Genomic_DNA"/>
</dbReference>
<dbReference type="Proteomes" id="UP001594351">
    <property type="component" value="Unassembled WGS sequence"/>
</dbReference>
<reference evidence="1 2" key="1">
    <citation type="submission" date="2024-09" db="EMBL/GenBank/DDBJ databases">
        <title>Laminarin stimulates single cell rates of sulfate reduction while oxygen inhibits transcriptomic activity in coastal marine sediment.</title>
        <authorList>
            <person name="Lindsay M."/>
            <person name="Orcutt B."/>
            <person name="Emerson D."/>
            <person name="Stepanauskas R."/>
            <person name="D'Angelo T."/>
        </authorList>
    </citation>
    <scope>NUCLEOTIDE SEQUENCE [LARGE SCALE GENOMIC DNA]</scope>
    <source>
        <strain evidence="1">SAG AM-311-K15</strain>
    </source>
</reference>
<keyword evidence="2" id="KW-1185">Reference proteome</keyword>
<evidence type="ECO:0008006" key="3">
    <source>
        <dbReference type="Google" id="ProtNLM"/>
    </source>
</evidence>
<comment type="caution">
    <text evidence="1">The sequence shown here is derived from an EMBL/GenBank/DDBJ whole genome shotgun (WGS) entry which is preliminary data.</text>
</comment>
<gene>
    <name evidence="1" type="ORF">ACFL27_02930</name>
</gene>
<evidence type="ECO:0000313" key="2">
    <source>
        <dbReference type="Proteomes" id="UP001594351"/>
    </source>
</evidence>
<proteinExistence type="predicted"/>
<evidence type="ECO:0000313" key="1">
    <source>
        <dbReference type="EMBL" id="MFC1849141.1"/>
    </source>
</evidence>
<sequence>MASVYERVMETALKASDIFWRSHTMKKMTARISLLALGVTFELTSKYVPEMHAEISDWENGRRVGIGVLPQGPNVTVIKKGNRFRYLGMALKDPHISVLFKNMDSAMLIFTGLIGAHQAVAENRVCVHGENYQAMQVTRAMAIVQTYLFPDFLLRKTFKRPPVLSARQVATKAKIMGLLLPKLIFSALK</sequence>
<accession>A0ABV6YSL3</accession>
<organism evidence="1 2">
    <name type="scientific">candidate division CSSED10-310 bacterium</name>
    <dbReference type="NCBI Taxonomy" id="2855610"/>
    <lineage>
        <taxon>Bacteria</taxon>
        <taxon>Bacteria division CSSED10-310</taxon>
    </lineage>
</organism>
<name>A0ABV6YSL3_UNCC1</name>